<evidence type="ECO:0000313" key="5">
    <source>
        <dbReference type="EMBL" id="MCK9686543.1"/>
    </source>
</evidence>
<proteinExistence type="predicted"/>
<organism evidence="5 6">
    <name type="scientific">Scleromatobacter humisilvae</name>
    <dbReference type="NCBI Taxonomy" id="2897159"/>
    <lineage>
        <taxon>Bacteria</taxon>
        <taxon>Pseudomonadati</taxon>
        <taxon>Pseudomonadota</taxon>
        <taxon>Betaproteobacteria</taxon>
        <taxon>Burkholderiales</taxon>
        <taxon>Sphaerotilaceae</taxon>
        <taxon>Scleromatobacter</taxon>
    </lineage>
</organism>
<dbReference type="SMART" id="SM00448">
    <property type="entry name" value="REC"/>
    <property type="match status" value="1"/>
</dbReference>
<evidence type="ECO:0000259" key="4">
    <source>
        <dbReference type="PROSITE" id="PS50110"/>
    </source>
</evidence>
<sequence length="580" mass="63274">MKSVQSEMKPRLPAAFGGQPAYDPDIVNCRALVIDANPTARSIQAAQLRDLGVGTIVQCGRVQDARRQLEAREFDIVLCEQDFHGGNYSGQDLLNDLRRAQLLPFSTVFVMVTSEASYAAVAEAAESALDSYLLKPHTAHALSERIQQARHRKKILKDIFIAIDDGQFDLAAQLCVRRFEVKAAYWLYAARIGAELLLRVGKHDEARAMYEAVIATQALPWARLGVARAQIEGGSAPAGKRTLESLITDQPGFADAYDVMGRVQVDQGQFAEALATYRTATQLTPGSITRLQRQGMLAFYLGENAEAKQALERATLMGISSKMFDYQTIVLLAVTRFTDRDSKGLQRCLDNMNHALEKAPKSLRLQRFASVITIFNLMLQRQVAQVVAEIRAMAKDIKEGNFDFEAASNMVAMLAYLTAAELQLDAAEGWIDTLALRFCTTRSLSELLARAGQVHEPYATRIREQHNAITQLAEQAISHSLAGEPRAAAKSLLTAGARTMNAKLIDMARMVLQRHADKIADANDLMGMADELKQRYCGGPPVAPLVGDNGRQSGGLVLRARDKDAAGEAGDDAAAAGSPA</sequence>
<keyword evidence="2" id="KW-0802">TPR repeat</keyword>
<dbReference type="EMBL" id="JAJLJH010000002">
    <property type="protein sequence ID" value="MCK9686543.1"/>
    <property type="molecule type" value="Genomic_DNA"/>
</dbReference>
<dbReference type="Gene3D" id="3.40.50.2300">
    <property type="match status" value="1"/>
</dbReference>
<feature type="region of interest" description="Disordered" evidence="3">
    <location>
        <begin position="561"/>
        <end position="580"/>
    </location>
</feature>
<protein>
    <submittedName>
        <fullName evidence="5">Response regulator</fullName>
    </submittedName>
</protein>
<comment type="caution">
    <text evidence="5">The sequence shown here is derived from an EMBL/GenBank/DDBJ whole genome shotgun (WGS) entry which is preliminary data.</text>
</comment>
<dbReference type="Gene3D" id="1.25.40.10">
    <property type="entry name" value="Tetratricopeptide repeat domain"/>
    <property type="match status" value="1"/>
</dbReference>
<keyword evidence="6" id="KW-1185">Reference proteome</keyword>
<name>A0A9X1YI27_9BURK</name>
<evidence type="ECO:0000313" key="6">
    <source>
        <dbReference type="Proteomes" id="UP001139353"/>
    </source>
</evidence>
<feature type="domain" description="Response regulatory" evidence="4">
    <location>
        <begin position="30"/>
        <end position="150"/>
    </location>
</feature>
<evidence type="ECO:0000256" key="2">
    <source>
        <dbReference type="PROSITE-ProRule" id="PRU00339"/>
    </source>
</evidence>
<dbReference type="GO" id="GO:0000160">
    <property type="term" value="P:phosphorelay signal transduction system"/>
    <property type="evidence" value="ECO:0007669"/>
    <property type="project" value="InterPro"/>
</dbReference>
<dbReference type="Pfam" id="PF13181">
    <property type="entry name" value="TPR_8"/>
    <property type="match status" value="1"/>
</dbReference>
<evidence type="ECO:0000256" key="3">
    <source>
        <dbReference type="SAM" id="MobiDB-lite"/>
    </source>
</evidence>
<gene>
    <name evidence="5" type="ORF">LPC04_12575</name>
</gene>
<dbReference type="Pfam" id="PF00072">
    <property type="entry name" value="Response_reg"/>
    <property type="match status" value="1"/>
</dbReference>
<dbReference type="InterPro" id="IPR011006">
    <property type="entry name" value="CheY-like_superfamily"/>
</dbReference>
<dbReference type="PROSITE" id="PS50110">
    <property type="entry name" value="RESPONSE_REGULATORY"/>
    <property type="match status" value="1"/>
</dbReference>
<dbReference type="AlphaFoldDB" id="A0A9X1YI27"/>
<accession>A0A9X1YI27</accession>
<comment type="caution">
    <text evidence="1">Lacks conserved residue(s) required for the propagation of feature annotation.</text>
</comment>
<evidence type="ECO:0000256" key="1">
    <source>
        <dbReference type="PROSITE-ProRule" id="PRU00169"/>
    </source>
</evidence>
<dbReference type="RefSeq" id="WP_275682566.1">
    <property type="nucleotide sequence ID" value="NZ_JAJLJH010000002.1"/>
</dbReference>
<dbReference type="InterPro" id="IPR001789">
    <property type="entry name" value="Sig_transdc_resp-reg_receiver"/>
</dbReference>
<dbReference type="InterPro" id="IPR019734">
    <property type="entry name" value="TPR_rpt"/>
</dbReference>
<feature type="repeat" description="TPR" evidence="2">
    <location>
        <begin position="254"/>
        <end position="287"/>
    </location>
</feature>
<reference evidence="5" key="1">
    <citation type="submission" date="2021-11" db="EMBL/GenBank/DDBJ databases">
        <title>BS-T2-15 a new species belonging to the Comamonadaceae family isolated from the soil of a French oak forest.</title>
        <authorList>
            <person name="Mieszkin S."/>
            <person name="Alain K."/>
        </authorList>
    </citation>
    <scope>NUCLEOTIDE SEQUENCE</scope>
    <source>
        <strain evidence="5">BS-T2-15</strain>
    </source>
</reference>
<dbReference type="SUPFAM" id="SSF52172">
    <property type="entry name" value="CheY-like"/>
    <property type="match status" value="1"/>
</dbReference>
<dbReference type="PROSITE" id="PS50005">
    <property type="entry name" value="TPR"/>
    <property type="match status" value="1"/>
</dbReference>
<dbReference type="SUPFAM" id="SSF48452">
    <property type="entry name" value="TPR-like"/>
    <property type="match status" value="1"/>
</dbReference>
<dbReference type="InterPro" id="IPR011990">
    <property type="entry name" value="TPR-like_helical_dom_sf"/>
</dbReference>
<dbReference type="Proteomes" id="UP001139353">
    <property type="component" value="Unassembled WGS sequence"/>
</dbReference>